<dbReference type="PANTHER" id="PTHR48209">
    <property type="entry name" value="AGL056WP"/>
    <property type="match status" value="1"/>
</dbReference>
<keyword evidence="3" id="KW-1185">Reference proteome</keyword>
<dbReference type="Proteomes" id="UP000054324">
    <property type="component" value="Unassembled WGS sequence"/>
</dbReference>
<organism evidence="2 3">
    <name type="scientific">Opisthorchis viverrini</name>
    <name type="common">Southeast Asian liver fluke</name>
    <dbReference type="NCBI Taxonomy" id="6198"/>
    <lineage>
        <taxon>Eukaryota</taxon>
        <taxon>Metazoa</taxon>
        <taxon>Spiralia</taxon>
        <taxon>Lophotrochozoa</taxon>
        <taxon>Platyhelminthes</taxon>
        <taxon>Trematoda</taxon>
        <taxon>Digenea</taxon>
        <taxon>Opisthorchiida</taxon>
        <taxon>Opisthorchiata</taxon>
        <taxon>Opisthorchiidae</taxon>
        <taxon>Opisthorchis</taxon>
    </lineage>
</organism>
<dbReference type="RefSeq" id="XP_009174605.1">
    <property type="nucleotide sequence ID" value="XM_009176341.1"/>
</dbReference>
<dbReference type="CTD" id="20329211"/>
<dbReference type="EMBL" id="KL596951">
    <property type="protein sequence ID" value="KER21655.1"/>
    <property type="molecule type" value="Genomic_DNA"/>
</dbReference>
<accession>A0A074ZEN0</accession>
<dbReference type="KEGG" id="ovi:T265_15045"/>
<evidence type="ECO:0000256" key="1">
    <source>
        <dbReference type="SAM" id="MobiDB-lite"/>
    </source>
</evidence>
<feature type="region of interest" description="Disordered" evidence="1">
    <location>
        <begin position="69"/>
        <end position="172"/>
    </location>
</feature>
<feature type="compositionally biased region" description="Polar residues" evidence="1">
    <location>
        <begin position="144"/>
        <end position="156"/>
    </location>
</feature>
<feature type="non-terminal residue" evidence="2">
    <location>
        <position position="220"/>
    </location>
</feature>
<dbReference type="GeneID" id="20329211"/>
<gene>
    <name evidence="2" type="ORF">T265_15045</name>
</gene>
<proteinExistence type="predicted"/>
<reference evidence="2 3" key="1">
    <citation type="submission" date="2013-11" db="EMBL/GenBank/DDBJ databases">
        <title>Opisthorchis viverrini - life in the bile duct.</title>
        <authorList>
            <person name="Young N.D."/>
            <person name="Nagarajan N."/>
            <person name="Lin S.J."/>
            <person name="Korhonen P.K."/>
            <person name="Jex A.R."/>
            <person name="Hall R.S."/>
            <person name="Safavi-Hemami H."/>
            <person name="Kaewkong W."/>
            <person name="Bertrand D."/>
            <person name="Gao S."/>
            <person name="Seet Q."/>
            <person name="Wongkham S."/>
            <person name="Teh B.T."/>
            <person name="Wongkham C."/>
            <person name="Intapan P.M."/>
            <person name="Maleewong W."/>
            <person name="Yang X."/>
            <person name="Hu M."/>
            <person name="Wang Z."/>
            <person name="Hofmann A."/>
            <person name="Sternberg P.W."/>
            <person name="Tan P."/>
            <person name="Wang J."/>
            <person name="Gasser R.B."/>
        </authorList>
    </citation>
    <scope>NUCLEOTIDE SEQUENCE [LARGE SCALE GENOMIC DNA]</scope>
</reference>
<protein>
    <submittedName>
        <fullName evidence="2">Uncharacterized protein</fullName>
    </submittedName>
</protein>
<feature type="compositionally biased region" description="Acidic residues" evidence="1">
    <location>
        <begin position="73"/>
        <end position="132"/>
    </location>
</feature>
<name>A0A074ZEN0_OPIVI</name>
<sequence>MNTVDNAQSLFCLDPKMSSRDELHSLSKYYLLPCLAVAGYNLWPEGVRTVTGEVLNAKNEKRCISVELRYQAVDEDDDDDDDDDDGDDDDNGDDDDDDGDDDDDDDDDDDEDDDDDNDDDDDDDEDDDDENEQPIGGLLVIEGSLSQGTVEQNTSLRKLPPRKSTGGKAPGKQLVTKASARARRRLLISEHYNCLVTGLKLLEIGQAPLIKGANQGRLIK</sequence>
<evidence type="ECO:0000313" key="2">
    <source>
        <dbReference type="EMBL" id="KER21655.1"/>
    </source>
</evidence>
<dbReference type="PANTHER" id="PTHR48209:SF2">
    <property type="entry name" value="FI24008P1"/>
    <property type="match status" value="1"/>
</dbReference>
<dbReference type="AlphaFoldDB" id="A0A074ZEN0"/>
<evidence type="ECO:0000313" key="3">
    <source>
        <dbReference type="Proteomes" id="UP000054324"/>
    </source>
</evidence>